<dbReference type="SMART" id="SM01043">
    <property type="entry name" value="BTAD"/>
    <property type="match status" value="1"/>
</dbReference>
<gene>
    <name evidence="2" type="ORF">CX676_03575</name>
</gene>
<dbReference type="Proteomes" id="UP000234530">
    <property type="component" value="Chromosome"/>
</dbReference>
<dbReference type="Gene3D" id="1.10.10.10">
    <property type="entry name" value="Winged helix-like DNA-binding domain superfamily/Winged helix DNA-binding domain"/>
    <property type="match status" value="1"/>
</dbReference>
<dbReference type="InterPro" id="IPR051677">
    <property type="entry name" value="AfsR-DnrI-RedD_regulator"/>
</dbReference>
<dbReference type="SUPFAM" id="SSF46894">
    <property type="entry name" value="C-terminal effector domain of the bipartite response regulators"/>
    <property type="match status" value="1"/>
</dbReference>
<evidence type="ECO:0000313" key="3">
    <source>
        <dbReference type="Proteomes" id="UP000234530"/>
    </source>
</evidence>
<dbReference type="InterPro" id="IPR016032">
    <property type="entry name" value="Sig_transdc_resp-reg_C-effctor"/>
</dbReference>
<keyword evidence="3" id="KW-1185">Reference proteome</keyword>
<dbReference type="PANTHER" id="PTHR35807">
    <property type="entry name" value="TRANSCRIPTIONAL REGULATOR REDD-RELATED"/>
    <property type="match status" value="1"/>
</dbReference>
<reference evidence="2 3" key="1">
    <citation type="journal article" date="2013" name="Antonie Van Leeuwenhoek">
        <title>Paracoccus zhejiangensis sp. nov., isolated from activated sludge in wastewater-treatment system.</title>
        <authorList>
            <person name="Wu Z.G."/>
            <person name="Zhang D.F."/>
            <person name="Liu Y.L."/>
            <person name="Wang F."/>
            <person name="Jiang X."/>
            <person name="Li C."/>
            <person name="Li S.P."/>
            <person name="Hong Q."/>
            <person name="Li W.J."/>
        </authorList>
    </citation>
    <scope>NUCLEOTIDE SEQUENCE [LARGE SCALE GENOMIC DNA]</scope>
    <source>
        <strain evidence="2 3">J6</strain>
    </source>
</reference>
<dbReference type="EMBL" id="CP025430">
    <property type="protein sequence ID" value="AUH63348.1"/>
    <property type="molecule type" value="Genomic_DNA"/>
</dbReference>
<dbReference type="KEGG" id="pzh:CX676_03575"/>
<name>A0A2H5EVL7_9RHOB</name>
<dbReference type="GO" id="GO:0003677">
    <property type="term" value="F:DNA binding"/>
    <property type="evidence" value="ECO:0007669"/>
    <property type="project" value="InterPro"/>
</dbReference>
<dbReference type="PANTHER" id="PTHR35807:SF3">
    <property type="entry name" value="BLL5740 PROTEIN"/>
    <property type="match status" value="1"/>
</dbReference>
<dbReference type="Gene3D" id="1.25.40.10">
    <property type="entry name" value="Tetratricopeptide repeat domain"/>
    <property type="match status" value="2"/>
</dbReference>
<dbReference type="InterPro" id="IPR005158">
    <property type="entry name" value="BTAD"/>
</dbReference>
<dbReference type="GO" id="GO:0006355">
    <property type="term" value="P:regulation of DNA-templated transcription"/>
    <property type="evidence" value="ECO:0007669"/>
    <property type="project" value="InterPro"/>
</dbReference>
<organism evidence="2 3">
    <name type="scientific">Paracoccus zhejiangensis</name>
    <dbReference type="NCBI Taxonomy" id="1077935"/>
    <lineage>
        <taxon>Bacteria</taxon>
        <taxon>Pseudomonadati</taxon>
        <taxon>Pseudomonadota</taxon>
        <taxon>Alphaproteobacteria</taxon>
        <taxon>Rhodobacterales</taxon>
        <taxon>Paracoccaceae</taxon>
        <taxon>Paracoccus</taxon>
    </lineage>
</organism>
<dbReference type="InterPro" id="IPR011990">
    <property type="entry name" value="TPR-like_helical_dom_sf"/>
</dbReference>
<sequence length="633" mass="70377">MSEDSLARILLQILSSVRLRKAQALLYFLLADQGGVHRSDKIIDLFWQESDQQKASSSYRQVIRHIRRELDAAQEITLETGFGAVSLRLPGGFSFQNEVATGLAAAGWSEETAEILREFVGYTLRLEGLSSSFDSWLVITRNNLLSLLRKTLDERMKATDGARLAELRAPAEFALGLEPANETAVRILMTLDWQSGHSTRAIERYNLLYAHLDEEYDQEPEPETIELLAAIKLSPAAGAVQKQVVNRRPEVSLSVGLMPGEGIPAEMVSFGTVLFSDIRMRMGRFREWRVLDDEGGETAQARVTLRPIYALQTYRLFVEVQRGTDRQLLWSEMIESPESDWESKARRLLSNIANALSVVVSDRSLSESGTHIYDRWLKAQALLDDWSPQTESAAMVMLEEITREAPRFGPAHAELAGALNVRHVLLPGTRPSDEVNQRALHHAIVAVSIDPLDTRAHRVVAWCYCHKREFGLAEFHFDQSLNLNRSNPLTLASCALGFAFAGNPGRAASLVAETKAHAAVMEPFHLIYLAAADYLLGDYQAAAEECSRGGGLMPTVGGWHSLSLWKLGQEKEAVQRLRDYTAEIRGLWRGSAEPTDARILDWFGNCFPLRDAAAQADLRATLDRVAQTAALAG</sequence>
<dbReference type="SUPFAM" id="SSF48452">
    <property type="entry name" value="TPR-like"/>
    <property type="match status" value="2"/>
</dbReference>
<dbReference type="InterPro" id="IPR036388">
    <property type="entry name" value="WH-like_DNA-bd_sf"/>
</dbReference>
<evidence type="ECO:0000259" key="1">
    <source>
        <dbReference type="SMART" id="SM01043"/>
    </source>
</evidence>
<accession>A0A2H5EVL7</accession>
<evidence type="ECO:0000313" key="2">
    <source>
        <dbReference type="EMBL" id="AUH63348.1"/>
    </source>
</evidence>
<proteinExistence type="predicted"/>
<dbReference type="AlphaFoldDB" id="A0A2H5EVL7"/>
<dbReference type="Pfam" id="PF03704">
    <property type="entry name" value="BTAD"/>
    <property type="match status" value="1"/>
</dbReference>
<feature type="domain" description="Bacterial transcriptional activator" evidence="1">
    <location>
        <begin position="93"/>
        <end position="232"/>
    </location>
</feature>
<dbReference type="OrthoDB" id="7888886at2"/>
<protein>
    <submittedName>
        <fullName evidence="2">SARP family transcriptional regulator</fullName>
    </submittedName>
</protein>
<dbReference type="RefSeq" id="WP_101751390.1">
    <property type="nucleotide sequence ID" value="NZ_CP025430.1"/>
</dbReference>